<dbReference type="InParanoid" id="G0MMZ1"/>
<organism evidence="2">
    <name type="scientific">Caenorhabditis brenneri</name>
    <name type="common">Nematode worm</name>
    <dbReference type="NCBI Taxonomy" id="135651"/>
    <lineage>
        <taxon>Eukaryota</taxon>
        <taxon>Metazoa</taxon>
        <taxon>Ecdysozoa</taxon>
        <taxon>Nematoda</taxon>
        <taxon>Chromadorea</taxon>
        <taxon>Rhabditida</taxon>
        <taxon>Rhabditina</taxon>
        <taxon>Rhabditomorpha</taxon>
        <taxon>Rhabditoidea</taxon>
        <taxon>Rhabditidae</taxon>
        <taxon>Peloderinae</taxon>
        <taxon>Caenorhabditis</taxon>
    </lineage>
</organism>
<dbReference type="EMBL" id="GL379803">
    <property type="protein sequence ID" value="EGT38273.1"/>
    <property type="molecule type" value="Genomic_DNA"/>
</dbReference>
<proteinExistence type="predicted"/>
<reference evidence="2" key="1">
    <citation type="submission" date="2011-07" db="EMBL/GenBank/DDBJ databases">
        <authorList>
            <consortium name="Caenorhabditis brenneri Sequencing and Analysis Consortium"/>
            <person name="Wilson R.K."/>
        </authorList>
    </citation>
    <scope>NUCLEOTIDE SEQUENCE [LARGE SCALE GENOMIC DNA]</scope>
    <source>
        <strain evidence="2">PB2801</strain>
    </source>
</reference>
<keyword evidence="2" id="KW-1185">Reference proteome</keyword>
<dbReference type="Proteomes" id="UP000008068">
    <property type="component" value="Unassembled WGS sequence"/>
</dbReference>
<dbReference type="HOGENOM" id="CLU_157461_0_0_1"/>
<sequence length="137" mass="15704">MDLEALITTTRNDFNESSHRLRTLKNTLSGIVVEIAALSREPQSEGKDRLMEILLAHKRMYESLIEGRRALFVELYELAIRLDVDVDGSRLLKVYRFIFRNSTELLQQLALIDVPHESNAVWGIIILTAVMFLYAAV</sequence>
<accession>G0MMZ1</accession>
<evidence type="ECO:0000313" key="1">
    <source>
        <dbReference type="EMBL" id="EGT38273.1"/>
    </source>
</evidence>
<name>G0MMZ1_CAEBE</name>
<dbReference type="AlphaFoldDB" id="G0MMZ1"/>
<gene>
    <name evidence="1" type="ORF">CAEBREN_03754</name>
</gene>
<evidence type="ECO:0000313" key="2">
    <source>
        <dbReference type="Proteomes" id="UP000008068"/>
    </source>
</evidence>
<protein>
    <submittedName>
        <fullName evidence="1">Uncharacterized protein</fullName>
    </submittedName>
</protein>